<evidence type="ECO:0000256" key="11">
    <source>
        <dbReference type="ARBA" id="ARBA00022918"/>
    </source>
</evidence>
<dbReference type="GO" id="GO:0004519">
    <property type="term" value="F:endonuclease activity"/>
    <property type="evidence" value="ECO:0007669"/>
    <property type="project" value="UniProtKB-KW"/>
</dbReference>
<protein>
    <recommendedName>
        <fullName evidence="16">Reverse transcriptase domain-containing protein</fullName>
    </recommendedName>
</protein>
<keyword evidence="15" id="KW-0511">Multifunctional enzyme</keyword>
<keyword evidence="10" id="KW-0229">DNA integration</keyword>
<dbReference type="GO" id="GO:0006508">
    <property type="term" value="P:proteolysis"/>
    <property type="evidence" value="ECO:0007669"/>
    <property type="project" value="UniProtKB-KW"/>
</dbReference>
<dbReference type="EMBL" id="JAUUTY010000001">
    <property type="protein sequence ID" value="KAK1694297.1"/>
    <property type="molecule type" value="Genomic_DNA"/>
</dbReference>
<gene>
    <name evidence="17" type="ORF">QYE76_010994</name>
</gene>
<dbReference type="CDD" id="cd09274">
    <property type="entry name" value="RNase_HI_RT_Ty3"/>
    <property type="match status" value="1"/>
</dbReference>
<dbReference type="InterPro" id="IPR041577">
    <property type="entry name" value="RT_RNaseH_2"/>
</dbReference>
<keyword evidence="11" id="KW-0695">RNA-directed DNA polymerase</keyword>
<keyword evidence="12" id="KW-0239">DNA-directed DNA polymerase</keyword>
<keyword evidence="3" id="KW-0548">Nucleotidyltransferase</keyword>
<evidence type="ECO:0000313" key="17">
    <source>
        <dbReference type="EMBL" id="KAK1694297.1"/>
    </source>
</evidence>
<keyword evidence="4" id="KW-0540">Nuclease</keyword>
<dbReference type="GO" id="GO:0003887">
    <property type="term" value="F:DNA-directed DNA polymerase activity"/>
    <property type="evidence" value="ECO:0007669"/>
    <property type="project" value="UniProtKB-KW"/>
</dbReference>
<dbReference type="GO" id="GO:0003964">
    <property type="term" value="F:RNA-directed DNA polymerase activity"/>
    <property type="evidence" value="ECO:0007669"/>
    <property type="project" value="UniProtKB-KW"/>
</dbReference>
<dbReference type="FunFam" id="3.10.10.10:FF:000007">
    <property type="entry name" value="Retrovirus-related Pol polyprotein from transposon 17.6-like Protein"/>
    <property type="match status" value="1"/>
</dbReference>
<dbReference type="Gene3D" id="3.10.10.10">
    <property type="entry name" value="HIV Type 1 Reverse Transcriptase, subunit A, domain 1"/>
    <property type="match status" value="1"/>
</dbReference>
<evidence type="ECO:0000256" key="2">
    <source>
        <dbReference type="ARBA" id="ARBA00022679"/>
    </source>
</evidence>
<dbReference type="AlphaFoldDB" id="A0AAD8TWL8"/>
<dbReference type="PANTHER" id="PTHR37984:SF5">
    <property type="entry name" value="PROTEIN NYNRIN-LIKE"/>
    <property type="match status" value="1"/>
</dbReference>
<evidence type="ECO:0000256" key="1">
    <source>
        <dbReference type="ARBA" id="ARBA00022670"/>
    </source>
</evidence>
<evidence type="ECO:0000256" key="15">
    <source>
        <dbReference type="ARBA" id="ARBA00023268"/>
    </source>
</evidence>
<sequence length="1011" mass="114014">MAALLALKHRGTVDEYCTTFQELVFKLSGHNPYYDETFFVEQFLKGLKTEVRVPVASQVPQTLDRAMLLEHVQQDLSNQTKPWANKNYGGGRQEAAPIRGEPARAVPILGTGDLWKERQLREYRRSNNLCFRCGDKYDPTHVCAKQQQAGVHALTVEEHAAELTPEVLNLLELQDIAEAQQFSLSLHALTGTENPDTVRLRALVQNQVLLILVDTGSSHSFLSSRFAERIDCELTDIPAVSVRVANDEWSKGNDVWAMVVIEECTEEKVASVPNEIQSVLKQYTDVFSEPQTLPPQREYDHAIPLVPGAAPVNARPYRYSPLHKDEIERQVNAMLQDGLIVPSMSPFASPVLLVQKKDGTWRFCIDYRRLNEITIRNTFPMPVIDELLDELAGSKLFSKLDLHAGYHQIRMRAGDEEKTAFKTHHGHYQFRVMPFGLSNAPATFQCVMNSVLQPCLRKFVLVFMDDILVYSPSLPEHALHLSTMLKLLQQHKLFVKKSKCSFAQAQLEYLGHIVSAEGVAIDPKKTAAMVAWPRPTTVTELRGFLGLTGYYRKFVRAYGILAKPLTNLLKKKAFVWSAEAEEAFLALKKAMSTTPVLTLPDFSKQFVVETDACDSGVGAVLMQDSHPVAFLSKALSVHHRSLSIYENEFLALIMAVERWRSYLQRGEFIIKTDHQSLTFLADQTLHSPMQRKAMARLMGLQFRIKYKKGIENTAADSLSRVADVIHLHAVSEARPAWIQEVLNSYVTDSEAQAKIQELAVTSPNEQGYSLQNGLIKFHERVWIVNNTALQTKLISAFHSSAIGGHSGIFPTYQRLKRMFAWNGMKLAIENFEHLARLKEYLAAAQLRMKLQADKHKMEKEYQVGDEVLLKLQPYSQSSLVNRPYPKLAFKFFGPYKILERIGSVAYKLDLPDSCGIHPVFHVSQLKTFVPDYSPVFSTLPSFPELDTGDPEPESILERRLVKKGNTAIPQGLINWKGIAADAATWEDINVLKVRFPALLLGDKQALVGRQV</sequence>
<feature type="domain" description="Reverse transcriptase" evidence="16">
    <location>
        <begin position="335"/>
        <end position="514"/>
    </location>
</feature>
<keyword evidence="8" id="KW-0378">Hydrolase</keyword>
<dbReference type="GO" id="GO:0003677">
    <property type="term" value="F:DNA binding"/>
    <property type="evidence" value="ECO:0007669"/>
    <property type="project" value="UniProtKB-KW"/>
</dbReference>
<dbReference type="Pfam" id="PF00078">
    <property type="entry name" value="RVT_1"/>
    <property type="match status" value="1"/>
</dbReference>
<evidence type="ECO:0000313" key="18">
    <source>
        <dbReference type="Proteomes" id="UP001231189"/>
    </source>
</evidence>
<dbReference type="Pfam" id="PF17921">
    <property type="entry name" value="Integrase_H2C2"/>
    <property type="match status" value="1"/>
</dbReference>
<dbReference type="InterPro" id="IPR043502">
    <property type="entry name" value="DNA/RNA_pol_sf"/>
</dbReference>
<dbReference type="Gene3D" id="1.10.340.70">
    <property type="match status" value="1"/>
</dbReference>
<dbReference type="GO" id="GO:0004190">
    <property type="term" value="F:aspartic-type endopeptidase activity"/>
    <property type="evidence" value="ECO:0007669"/>
    <property type="project" value="UniProtKB-KW"/>
</dbReference>
<dbReference type="CDD" id="cd01647">
    <property type="entry name" value="RT_LTR"/>
    <property type="match status" value="1"/>
</dbReference>
<dbReference type="InterPro" id="IPR001969">
    <property type="entry name" value="Aspartic_peptidase_AS"/>
</dbReference>
<dbReference type="GO" id="GO:0006310">
    <property type="term" value="P:DNA recombination"/>
    <property type="evidence" value="ECO:0007669"/>
    <property type="project" value="UniProtKB-KW"/>
</dbReference>
<keyword evidence="18" id="KW-1185">Reference proteome</keyword>
<dbReference type="SUPFAM" id="SSF56672">
    <property type="entry name" value="DNA/RNA polymerases"/>
    <property type="match status" value="1"/>
</dbReference>
<keyword evidence="13" id="KW-0238">DNA-binding</keyword>
<reference evidence="17" key="1">
    <citation type="submission" date="2023-07" db="EMBL/GenBank/DDBJ databases">
        <title>A chromosome-level genome assembly of Lolium multiflorum.</title>
        <authorList>
            <person name="Chen Y."/>
            <person name="Copetti D."/>
            <person name="Kolliker R."/>
            <person name="Studer B."/>
        </authorList>
    </citation>
    <scope>NUCLEOTIDE SEQUENCE</scope>
    <source>
        <strain evidence="17">02402/16</strain>
        <tissue evidence="17">Leaf</tissue>
    </source>
</reference>
<keyword evidence="2" id="KW-0808">Transferase</keyword>
<dbReference type="FunFam" id="3.30.70.270:FF:000020">
    <property type="entry name" value="Transposon Tf2-6 polyprotein-like Protein"/>
    <property type="match status" value="1"/>
</dbReference>
<dbReference type="PROSITE" id="PS50878">
    <property type="entry name" value="RT_POL"/>
    <property type="match status" value="1"/>
</dbReference>
<evidence type="ECO:0000256" key="8">
    <source>
        <dbReference type="ARBA" id="ARBA00022801"/>
    </source>
</evidence>
<dbReference type="InterPro" id="IPR043128">
    <property type="entry name" value="Rev_trsase/Diguanyl_cyclase"/>
</dbReference>
<organism evidence="17 18">
    <name type="scientific">Lolium multiflorum</name>
    <name type="common">Italian ryegrass</name>
    <name type="synonym">Lolium perenne subsp. multiflorum</name>
    <dbReference type="NCBI Taxonomy" id="4521"/>
    <lineage>
        <taxon>Eukaryota</taxon>
        <taxon>Viridiplantae</taxon>
        <taxon>Streptophyta</taxon>
        <taxon>Embryophyta</taxon>
        <taxon>Tracheophyta</taxon>
        <taxon>Spermatophyta</taxon>
        <taxon>Magnoliopsida</taxon>
        <taxon>Liliopsida</taxon>
        <taxon>Poales</taxon>
        <taxon>Poaceae</taxon>
        <taxon>BOP clade</taxon>
        <taxon>Pooideae</taxon>
        <taxon>Poodae</taxon>
        <taxon>Poeae</taxon>
        <taxon>Poeae Chloroplast Group 2 (Poeae type)</taxon>
        <taxon>Loliodinae</taxon>
        <taxon>Loliinae</taxon>
        <taxon>Lolium</taxon>
    </lineage>
</organism>
<evidence type="ECO:0000256" key="13">
    <source>
        <dbReference type="ARBA" id="ARBA00023125"/>
    </source>
</evidence>
<dbReference type="Pfam" id="PF24626">
    <property type="entry name" value="SH3_Tf2-1"/>
    <property type="match status" value="1"/>
</dbReference>
<dbReference type="InterPro" id="IPR016197">
    <property type="entry name" value="Chromo-like_dom_sf"/>
</dbReference>
<dbReference type="PANTHER" id="PTHR37984">
    <property type="entry name" value="PROTEIN CBG26694"/>
    <property type="match status" value="1"/>
</dbReference>
<dbReference type="PROSITE" id="PS00141">
    <property type="entry name" value="ASP_PROTEASE"/>
    <property type="match status" value="1"/>
</dbReference>
<evidence type="ECO:0000256" key="5">
    <source>
        <dbReference type="ARBA" id="ARBA00022723"/>
    </source>
</evidence>
<dbReference type="Gene3D" id="3.30.70.270">
    <property type="match status" value="2"/>
</dbReference>
<accession>A0AAD8TWL8</accession>
<dbReference type="InterPro" id="IPR056924">
    <property type="entry name" value="SH3_Tf2-1"/>
</dbReference>
<keyword evidence="6" id="KW-0064">Aspartyl protease</keyword>
<dbReference type="Pfam" id="PF17919">
    <property type="entry name" value="RT_RNaseH_2"/>
    <property type="match status" value="1"/>
</dbReference>
<evidence type="ECO:0000256" key="3">
    <source>
        <dbReference type="ARBA" id="ARBA00022695"/>
    </source>
</evidence>
<dbReference type="InterPro" id="IPR041588">
    <property type="entry name" value="Integrase_H2C2"/>
</dbReference>
<name>A0AAD8TWL8_LOLMU</name>
<dbReference type="GO" id="GO:0046872">
    <property type="term" value="F:metal ion binding"/>
    <property type="evidence" value="ECO:0007669"/>
    <property type="project" value="UniProtKB-KW"/>
</dbReference>
<evidence type="ECO:0000256" key="10">
    <source>
        <dbReference type="ARBA" id="ARBA00022908"/>
    </source>
</evidence>
<comment type="caution">
    <text evidence="17">The sequence shown here is derived from an EMBL/GenBank/DDBJ whole genome shotgun (WGS) entry which is preliminary data.</text>
</comment>
<keyword evidence="14" id="KW-0233">DNA recombination</keyword>
<dbReference type="Pfam" id="PF08284">
    <property type="entry name" value="RVP_2"/>
    <property type="match status" value="1"/>
</dbReference>
<evidence type="ECO:0000256" key="14">
    <source>
        <dbReference type="ARBA" id="ARBA00023172"/>
    </source>
</evidence>
<proteinExistence type="predicted"/>
<evidence type="ECO:0000256" key="6">
    <source>
        <dbReference type="ARBA" id="ARBA00022750"/>
    </source>
</evidence>
<evidence type="ECO:0000259" key="16">
    <source>
        <dbReference type="PROSITE" id="PS50878"/>
    </source>
</evidence>
<keyword evidence="5" id="KW-0479">Metal-binding</keyword>
<evidence type="ECO:0000256" key="7">
    <source>
        <dbReference type="ARBA" id="ARBA00022759"/>
    </source>
</evidence>
<evidence type="ECO:0000256" key="12">
    <source>
        <dbReference type="ARBA" id="ARBA00022932"/>
    </source>
</evidence>
<dbReference type="SUPFAM" id="SSF54160">
    <property type="entry name" value="Chromo domain-like"/>
    <property type="match status" value="1"/>
</dbReference>
<dbReference type="Proteomes" id="UP001231189">
    <property type="component" value="Unassembled WGS sequence"/>
</dbReference>
<dbReference type="GO" id="GO:0015074">
    <property type="term" value="P:DNA integration"/>
    <property type="evidence" value="ECO:0007669"/>
    <property type="project" value="UniProtKB-KW"/>
</dbReference>
<keyword evidence="9" id="KW-0460">Magnesium</keyword>
<dbReference type="CDD" id="cd00303">
    <property type="entry name" value="retropepsin_like"/>
    <property type="match status" value="1"/>
</dbReference>
<dbReference type="InterPro" id="IPR000477">
    <property type="entry name" value="RT_dom"/>
</dbReference>
<keyword evidence="7" id="KW-0255">Endonuclease</keyword>
<evidence type="ECO:0000256" key="4">
    <source>
        <dbReference type="ARBA" id="ARBA00022722"/>
    </source>
</evidence>
<evidence type="ECO:0000256" key="9">
    <source>
        <dbReference type="ARBA" id="ARBA00022842"/>
    </source>
</evidence>
<dbReference type="InterPro" id="IPR050951">
    <property type="entry name" value="Retrovirus_Pol_polyprotein"/>
</dbReference>
<keyword evidence="1" id="KW-0645">Protease</keyword>